<evidence type="ECO:0000256" key="6">
    <source>
        <dbReference type="ARBA" id="ARBA00022695"/>
    </source>
</evidence>
<evidence type="ECO:0000256" key="3">
    <source>
        <dbReference type="ARBA" id="ARBA00021035"/>
    </source>
</evidence>
<gene>
    <name evidence="14" type="primary">dnaN</name>
    <name evidence="14" type="ORF">COX41_01395</name>
</gene>
<proteinExistence type="inferred from homology"/>
<comment type="subcellular location">
    <subcellularLocation>
        <location evidence="1 10">Cytoplasm</location>
    </subcellularLocation>
</comment>
<dbReference type="GO" id="GO:0003887">
    <property type="term" value="F:DNA-directed DNA polymerase activity"/>
    <property type="evidence" value="ECO:0007669"/>
    <property type="project" value="UniProtKB-UniRule"/>
</dbReference>
<dbReference type="GO" id="GO:0006271">
    <property type="term" value="P:DNA strand elongation involved in DNA replication"/>
    <property type="evidence" value="ECO:0007669"/>
    <property type="project" value="TreeGrafter"/>
</dbReference>
<dbReference type="SUPFAM" id="SSF55979">
    <property type="entry name" value="DNA clamp"/>
    <property type="match status" value="3"/>
</dbReference>
<dbReference type="SMART" id="SM00480">
    <property type="entry name" value="POL3Bc"/>
    <property type="match status" value="1"/>
</dbReference>
<dbReference type="InterPro" id="IPR022634">
    <property type="entry name" value="DNA_polIII_beta_N"/>
</dbReference>
<dbReference type="PANTHER" id="PTHR30478">
    <property type="entry name" value="DNA POLYMERASE III SUBUNIT BETA"/>
    <property type="match status" value="1"/>
</dbReference>
<dbReference type="GO" id="GO:0009360">
    <property type="term" value="C:DNA polymerase III complex"/>
    <property type="evidence" value="ECO:0007669"/>
    <property type="project" value="InterPro"/>
</dbReference>
<comment type="function">
    <text evidence="10">Confers DNA tethering and processivity to DNA polymerases and other proteins. Acts as a clamp, forming a ring around DNA (a reaction catalyzed by the clamp-loading complex) which diffuses in an ATP-independent manner freely and bidirectionally along dsDNA. Initially characterized for its ability to contact the catalytic subunit of DNA polymerase III (Pol III), a complex, multichain enzyme responsible for most of the replicative synthesis in bacteria; Pol III exhibits 3'-5' exonuclease proofreading activity. The beta chain is required for initiation of replication as well as for processivity of DNA replication.</text>
</comment>
<keyword evidence="7 10" id="KW-0235">DNA replication</keyword>
<evidence type="ECO:0000313" key="14">
    <source>
        <dbReference type="EMBL" id="PIP19737.1"/>
    </source>
</evidence>
<evidence type="ECO:0000256" key="10">
    <source>
        <dbReference type="PIRNR" id="PIRNR000804"/>
    </source>
</evidence>
<dbReference type="NCBIfam" id="TIGR00663">
    <property type="entry name" value="dnan"/>
    <property type="match status" value="1"/>
</dbReference>
<keyword evidence="4 10" id="KW-0963">Cytoplasm</keyword>
<dbReference type="GO" id="GO:0005737">
    <property type="term" value="C:cytoplasm"/>
    <property type="evidence" value="ECO:0007669"/>
    <property type="project" value="UniProtKB-SubCell"/>
</dbReference>
<feature type="domain" description="DNA polymerase III beta sliding clamp central" evidence="12">
    <location>
        <begin position="129"/>
        <end position="242"/>
    </location>
</feature>
<feature type="domain" description="DNA polymerase III beta sliding clamp C-terminal" evidence="13">
    <location>
        <begin position="244"/>
        <end position="349"/>
    </location>
</feature>
<evidence type="ECO:0000256" key="4">
    <source>
        <dbReference type="ARBA" id="ARBA00022490"/>
    </source>
</evidence>
<evidence type="ECO:0000256" key="8">
    <source>
        <dbReference type="ARBA" id="ARBA00022932"/>
    </source>
</evidence>
<dbReference type="PANTHER" id="PTHR30478:SF0">
    <property type="entry name" value="BETA SLIDING CLAMP"/>
    <property type="match status" value="1"/>
</dbReference>
<dbReference type="InterPro" id="IPR001001">
    <property type="entry name" value="DNA_polIII_beta"/>
</dbReference>
<dbReference type="InterPro" id="IPR046938">
    <property type="entry name" value="DNA_clamp_sf"/>
</dbReference>
<name>A0A2G9YKG5_9BACT</name>
<comment type="similarity">
    <text evidence="2 10">Belongs to the beta sliding clamp family.</text>
</comment>
<dbReference type="Pfam" id="PF02768">
    <property type="entry name" value="DNA_pol3_beta_3"/>
    <property type="match status" value="1"/>
</dbReference>
<keyword evidence="5 10" id="KW-0808">Transferase</keyword>
<protein>
    <recommendedName>
        <fullName evidence="3 10">Beta sliding clamp</fullName>
    </recommendedName>
</protein>
<evidence type="ECO:0000259" key="12">
    <source>
        <dbReference type="Pfam" id="PF02767"/>
    </source>
</evidence>
<dbReference type="AlphaFoldDB" id="A0A2G9YKG5"/>
<dbReference type="Gene3D" id="3.70.10.10">
    <property type="match status" value="1"/>
</dbReference>
<reference evidence="14 15" key="1">
    <citation type="submission" date="2017-09" db="EMBL/GenBank/DDBJ databases">
        <title>Depth-based differentiation of microbial function through sediment-hosted aquifers and enrichment of novel symbionts in the deep terrestrial subsurface.</title>
        <authorList>
            <person name="Probst A.J."/>
            <person name="Ladd B."/>
            <person name="Jarett J.K."/>
            <person name="Geller-Mcgrath D.E."/>
            <person name="Sieber C.M."/>
            <person name="Emerson J.B."/>
            <person name="Anantharaman K."/>
            <person name="Thomas B.C."/>
            <person name="Malmstrom R."/>
            <person name="Stieglmeier M."/>
            <person name="Klingl A."/>
            <person name="Woyke T."/>
            <person name="Ryan C.M."/>
            <person name="Banfield J.F."/>
        </authorList>
    </citation>
    <scope>NUCLEOTIDE SEQUENCE [LARGE SCALE GENOMIC DNA]</scope>
    <source>
        <strain evidence="14">CG23_combo_of_CG06-09_8_20_14_all_41_10</strain>
    </source>
</reference>
<evidence type="ECO:0000256" key="1">
    <source>
        <dbReference type="ARBA" id="ARBA00004496"/>
    </source>
</evidence>
<keyword evidence="9" id="KW-0238">DNA-binding</keyword>
<dbReference type="InterPro" id="IPR022637">
    <property type="entry name" value="DNA_polIII_beta_cen"/>
</dbReference>
<dbReference type="GO" id="GO:0003677">
    <property type="term" value="F:DNA binding"/>
    <property type="evidence" value="ECO:0007669"/>
    <property type="project" value="UniProtKB-UniRule"/>
</dbReference>
<dbReference type="Gene3D" id="3.10.150.10">
    <property type="entry name" value="DNA Polymerase III, subunit A, domain 2"/>
    <property type="match status" value="1"/>
</dbReference>
<keyword evidence="6 10" id="KW-0548">Nucleotidyltransferase</keyword>
<keyword evidence="8 10" id="KW-0239">DNA-directed DNA polymerase</keyword>
<dbReference type="GO" id="GO:0008408">
    <property type="term" value="F:3'-5' exonuclease activity"/>
    <property type="evidence" value="ECO:0007669"/>
    <property type="project" value="InterPro"/>
</dbReference>
<evidence type="ECO:0000259" key="13">
    <source>
        <dbReference type="Pfam" id="PF02768"/>
    </source>
</evidence>
<sequence length="363" mass="40558">MKLKVEKNTLLNGIQIVQNVIIAKATLPILSNILIETQQDSLRLTATDLDIGITCLVPVDIQEAGAVTVPAKRFSDIVKELPEGEINITTKKNNQVNIETGLCQFKIMGLAREEFPKLPEFKDKEVIKLEQAALKEALNLTSFSVSMDETRYILNGILFRLSKNNLTLVATDGKRLAIAEKKLNYNVNKDINIIVPIKTIHELNRNLKDDGELSLILGSNQVLFDLGGVMVISRLIEGEFPDYKQVIPPATENKMRVNRGEFLLAVKRAALLSTPDYQAIKLEVFKNKLVVSKSTPDVGESREEAVVEYQGKELAIGFNPNYLVDVLKNLSEEFVNLELVDSEKPGVIRINGYIYIVLPMRLS</sequence>
<organism evidence="14 15">
    <name type="scientific">Candidatus Sherwoodlollariibacterium unditelluris</name>
    <dbReference type="NCBI Taxonomy" id="1974757"/>
    <lineage>
        <taxon>Bacteria</taxon>
        <taxon>Pseudomonadati</taxon>
        <taxon>Candidatus Omnitrophota</taxon>
        <taxon>Candidatus Sherwoodlollariibacterium</taxon>
    </lineage>
</organism>
<dbReference type="CDD" id="cd00140">
    <property type="entry name" value="beta_clamp"/>
    <property type="match status" value="1"/>
</dbReference>
<dbReference type="PIRSF" id="PIRSF000804">
    <property type="entry name" value="DNA_pol_III_b"/>
    <property type="match status" value="1"/>
</dbReference>
<evidence type="ECO:0000256" key="2">
    <source>
        <dbReference type="ARBA" id="ARBA00010752"/>
    </source>
</evidence>
<dbReference type="Pfam" id="PF02767">
    <property type="entry name" value="DNA_pol3_beta_2"/>
    <property type="match status" value="1"/>
</dbReference>
<dbReference type="Proteomes" id="UP000231292">
    <property type="component" value="Unassembled WGS sequence"/>
</dbReference>
<evidence type="ECO:0000256" key="7">
    <source>
        <dbReference type="ARBA" id="ARBA00022705"/>
    </source>
</evidence>
<evidence type="ECO:0000256" key="9">
    <source>
        <dbReference type="ARBA" id="ARBA00023125"/>
    </source>
</evidence>
<evidence type="ECO:0000313" key="15">
    <source>
        <dbReference type="Proteomes" id="UP000231292"/>
    </source>
</evidence>
<accession>A0A2G9YKG5</accession>
<comment type="caution">
    <text evidence="14">The sequence shown here is derived from an EMBL/GenBank/DDBJ whole genome shotgun (WGS) entry which is preliminary data.</text>
</comment>
<comment type="subunit">
    <text evidence="10">Forms a ring-shaped head-to-tail homodimer around DNA.</text>
</comment>
<evidence type="ECO:0000259" key="11">
    <source>
        <dbReference type="Pfam" id="PF00712"/>
    </source>
</evidence>
<dbReference type="Pfam" id="PF00712">
    <property type="entry name" value="DNA_pol3_beta"/>
    <property type="match status" value="1"/>
</dbReference>
<feature type="domain" description="DNA polymerase III beta sliding clamp N-terminal" evidence="11">
    <location>
        <begin position="1"/>
        <end position="119"/>
    </location>
</feature>
<dbReference type="InterPro" id="IPR022635">
    <property type="entry name" value="DNA_polIII_beta_C"/>
</dbReference>
<evidence type="ECO:0000256" key="5">
    <source>
        <dbReference type="ARBA" id="ARBA00022679"/>
    </source>
</evidence>
<dbReference type="EMBL" id="PCRK01000025">
    <property type="protein sequence ID" value="PIP19737.1"/>
    <property type="molecule type" value="Genomic_DNA"/>
</dbReference>